<accession>A0ABV9A4Z2</accession>
<reference evidence="3" key="1">
    <citation type="journal article" date="2019" name="Int. J. Syst. Evol. Microbiol.">
        <title>The Global Catalogue of Microorganisms (GCM) 10K type strain sequencing project: providing services to taxonomists for standard genome sequencing and annotation.</title>
        <authorList>
            <consortium name="The Broad Institute Genomics Platform"/>
            <consortium name="The Broad Institute Genome Sequencing Center for Infectious Disease"/>
            <person name="Wu L."/>
            <person name="Ma J."/>
        </authorList>
    </citation>
    <scope>NUCLEOTIDE SEQUENCE [LARGE SCALE GENOMIC DNA]</scope>
    <source>
        <strain evidence="3">CGMCC 4.7357</strain>
    </source>
</reference>
<dbReference type="EMBL" id="JBHSFH010000004">
    <property type="protein sequence ID" value="MFC4494049.1"/>
    <property type="molecule type" value="Genomic_DNA"/>
</dbReference>
<evidence type="ECO:0000259" key="1">
    <source>
        <dbReference type="Pfam" id="PF24254"/>
    </source>
</evidence>
<sequence length="56" mass="5906">MNLTSRCDAAASGSEAGTRKWTLPGKGQLVLCGHHSTKHADKLSAAGWLLTEVGER</sequence>
<proteinExistence type="predicted"/>
<dbReference type="RefSeq" id="WP_386444299.1">
    <property type="nucleotide sequence ID" value="NZ_JBHSFH010000004.1"/>
</dbReference>
<dbReference type="InterPro" id="IPR055878">
    <property type="entry name" value="DUF7455"/>
</dbReference>
<keyword evidence="3" id="KW-1185">Reference proteome</keyword>
<protein>
    <recommendedName>
        <fullName evidence="1">DUF7455 domain-containing protein</fullName>
    </recommendedName>
</protein>
<organism evidence="2 3">
    <name type="scientific">Streptomyces ovatisporus</name>
    <dbReference type="NCBI Taxonomy" id="1128682"/>
    <lineage>
        <taxon>Bacteria</taxon>
        <taxon>Bacillati</taxon>
        <taxon>Actinomycetota</taxon>
        <taxon>Actinomycetes</taxon>
        <taxon>Kitasatosporales</taxon>
        <taxon>Streptomycetaceae</taxon>
        <taxon>Streptomyces</taxon>
    </lineage>
</organism>
<evidence type="ECO:0000313" key="3">
    <source>
        <dbReference type="Proteomes" id="UP001595997"/>
    </source>
</evidence>
<name>A0ABV9A4Z2_9ACTN</name>
<dbReference type="Pfam" id="PF24254">
    <property type="entry name" value="DUF7455"/>
    <property type="match status" value="1"/>
</dbReference>
<gene>
    <name evidence="2" type="ORF">ACFPA8_07875</name>
</gene>
<comment type="caution">
    <text evidence="2">The sequence shown here is derived from an EMBL/GenBank/DDBJ whole genome shotgun (WGS) entry which is preliminary data.</text>
</comment>
<feature type="domain" description="DUF7455" evidence="1">
    <location>
        <begin position="3"/>
        <end position="52"/>
    </location>
</feature>
<evidence type="ECO:0000313" key="2">
    <source>
        <dbReference type="EMBL" id="MFC4494049.1"/>
    </source>
</evidence>
<dbReference type="Proteomes" id="UP001595997">
    <property type="component" value="Unassembled WGS sequence"/>
</dbReference>